<protein>
    <submittedName>
        <fullName evidence="1">Glycosyl transferase</fullName>
    </submittedName>
</protein>
<comment type="caution">
    <text evidence="1">The sequence shown here is derived from an EMBL/GenBank/DDBJ whole genome shotgun (WGS) entry which is preliminary data.</text>
</comment>
<evidence type="ECO:0000313" key="1">
    <source>
        <dbReference type="EMBL" id="PJE63891.1"/>
    </source>
</evidence>
<dbReference type="Gene3D" id="3.90.550.10">
    <property type="entry name" value="Spore Coat Polysaccharide Biosynthesis Protein SpsA, Chain A"/>
    <property type="match status" value="1"/>
</dbReference>
<sequence>DIVIVQDADLEYSVDDYPTILEPFLHYGANVVYGSRFMGNRPHRILYFWHYLANQFLTFLSNLYTNLNLTDMETGCKAFDGKLIRTLATSLESTRFGFEPEITARVSRVPNLKLFEVGISYSGRTYQEGKKVSFLDGIYATYAILRYNLF</sequence>
<evidence type="ECO:0000313" key="2">
    <source>
        <dbReference type="Proteomes" id="UP000231569"/>
    </source>
</evidence>
<dbReference type="CDD" id="cd04179">
    <property type="entry name" value="DPM_DPG-synthase_like"/>
    <property type="match status" value="1"/>
</dbReference>
<dbReference type="PANTHER" id="PTHR48090">
    <property type="entry name" value="UNDECAPRENYL-PHOSPHATE 4-DEOXY-4-FORMAMIDO-L-ARABINOSE TRANSFERASE-RELATED"/>
    <property type="match status" value="1"/>
</dbReference>
<dbReference type="AlphaFoldDB" id="A0A2M8KVF4"/>
<reference evidence="2" key="1">
    <citation type="submission" date="2017-09" db="EMBL/GenBank/DDBJ databases">
        <title>Depth-based differentiation of microbial function through sediment-hosted aquifers and enrichment of novel symbionts in the deep terrestrial subsurface.</title>
        <authorList>
            <person name="Probst A.J."/>
            <person name="Ladd B."/>
            <person name="Jarett J.K."/>
            <person name="Geller-Mcgrath D.E."/>
            <person name="Sieber C.M.K."/>
            <person name="Emerson J.B."/>
            <person name="Anantharaman K."/>
            <person name="Thomas B.C."/>
            <person name="Malmstrom R."/>
            <person name="Stieglmeier M."/>
            <person name="Klingl A."/>
            <person name="Woyke T."/>
            <person name="Ryan C.M."/>
            <person name="Banfield J.F."/>
        </authorList>
    </citation>
    <scope>NUCLEOTIDE SEQUENCE [LARGE SCALE GENOMIC DNA]</scope>
</reference>
<feature type="non-terminal residue" evidence="1">
    <location>
        <position position="1"/>
    </location>
</feature>
<name>A0A2M8KVF4_9BACT</name>
<dbReference type="EMBL" id="PFEE01000017">
    <property type="protein sequence ID" value="PJE63891.1"/>
    <property type="molecule type" value="Genomic_DNA"/>
</dbReference>
<proteinExistence type="predicted"/>
<dbReference type="SUPFAM" id="SSF53448">
    <property type="entry name" value="Nucleotide-diphospho-sugar transferases"/>
    <property type="match status" value="1"/>
</dbReference>
<dbReference type="PANTHER" id="PTHR48090:SF7">
    <property type="entry name" value="RFBJ PROTEIN"/>
    <property type="match status" value="1"/>
</dbReference>
<dbReference type="InterPro" id="IPR029044">
    <property type="entry name" value="Nucleotide-diphossugar_trans"/>
</dbReference>
<keyword evidence="1" id="KW-0808">Transferase</keyword>
<gene>
    <name evidence="1" type="ORF">COU89_00775</name>
</gene>
<dbReference type="GO" id="GO:0016740">
    <property type="term" value="F:transferase activity"/>
    <property type="evidence" value="ECO:0007669"/>
    <property type="project" value="UniProtKB-KW"/>
</dbReference>
<dbReference type="Proteomes" id="UP000231569">
    <property type="component" value="Unassembled WGS sequence"/>
</dbReference>
<organism evidence="1 2">
    <name type="scientific">Candidatus Roizmanbacteria bacterium CG10_big_fil_rev_8_21_14_0_10_45_7</name>
    <dbReference type="NCBI Taxonomy" id="1974854"/>
    <lineage>
        <taxon>Bacteria</taxon>
        <taxon>Candidatus Roizmaniibacteriota</taxon>
    </lineage>
</organism>
<accession>A0A2M8KVF4</accession>
<dbReference type="InterPro" id="IPR050256">
    <property type="entry name" value="Glycosyltransferase_2"/>
</dbReference>